<dbReference type="NCBIfam" id="NF033497">
    <property type="entry name" value="rubre_like_arch"/>
    <property type="match status" value="1"/>
</dbReference>
<dbReference type="OrthoDB" id="280213at2157"/>
<evidence type="ECO:0000313" key="3">
    <source>
        <dbReference type="Proteomes" id="UP000198531"/>
    </source>
</evidence>
<dbReference type="RefSeq" id="WP_143105134.1">
    <property type="nucleotide sequence ID" value="NZ_FOYT01000001.1"/>
</dbReference>
<dbReference type="Proteomes" id="UP000198531">
    <property type="component" value="Unassembled WGS sequence"/>
</dbReference>
<dbReference type="AlphaFoldDB" id="A0A1I6H181"/>
<organism evidence="2 3">
    <name type="scientific">Halogeometricum rufum</name>
    <dbReference type="NCBI Taxonomy" id="553469"/>
    <lineage>
        <taxon>Archaea</taxon>
        <taxon>Methanobacteriati</taxon>
        <taxon>Methanobacteriota</taxon>
        <taxon>Stenosarchaea group</taxon>
        <taxon>Halobacteria</taxon>
        <taxon>Halobacteriales</taxon>
        <taxon>Haloferacaceae</taxon>
        <taxon>Halogeometricum</taxon>
    </lineage>
</organism>
<sequence>MVMNHAEVDPYRTTEGYYECRDCGARVSGTSVTTCEECGSDAVFNLSVPRE</sequence>
<protein>
    <recommendedName>
        <fullName evidence="1">DUF7129 domain-containing protein</fullName>
    </recommendedName>
</protein>
<dbReference type="InterPro" id="IPR055553">
    <property type="entry name" value="DUF7129"/>
</dbReference>
<keyword evidence="3" id="KW-1185">Reference proteome</keyword>
<feature type="domain" description="DUF7129" evidence="1">
    <location>
        <begin position="8"/>
        <end position="51"/>
    </location>
</feature>
<name>A0A1I6H181_9EURY</name>
<reference evidence="3" key="1">
    <citation type="submission" date="2016-10" db="EMBL/GenBank/DDBJ databases">
        <authorList>
            <person name="Varghese N."/>
            <person name="Submissions S."/>
        </authorList>
    </citation>
    <scope>NUCLEOTIDE SEQUENCE [LARGE SCALE GENOMIC DNA]</scope>
    <source>
        <strain evidence="3">CGMCC 1.7736</strain>
    </source>
</reference>
<accession>A0A1I6H181</accession>
<dbReference type="EMBL" id="FOYT01000001">
    <property type="protein sequence ID" value="SFR48081.1"/>
    <property type="molecule type" value="Genomic_DNA"/>
</dbReference>
<proteinExistence type="predicted"/>
<gene>
    <name evidence="2" type="ORF">SAMN04487947_1947</name>
</gene>
<dbReference type="Pfam" id="PF23455">
    <property type="entry name" value="DUF7129"/>
    <property type="match status" value="1"/>
</dbReference>
<evidence type="ECO:0000313" key="2">
    <source>
        <dbReference type="EMBL" id="SFR48081.1"/>
    </source>
</evidence>
<evidence type="ECO:0000259" key="1">
    <source>
        <dbReference type="Pfam" id="PF23455"/>
    </source>
</evidence>